<dbReference type="InterPro" id="IPR001711">
    <property type="entry name" value="PLipase_C_Pinositol-sp_Y"/>
</dbReference>
<dbReference type="PROSITE" id="PS50008">
    <property type="entry name" value="PIPLC_Y_DOMAIN"/>
    <property type="match status" value="1"/>
</dbReference>
<gene>
    <name evidence="3" type="ORF">ATANTOWER_016917</name>
</gene>
<evidence type="ECO:0000259" key="2">
    <source>
        <dbReference type="PROSITE" id="PS50008"/>
    </source>
</evidence>
<dbReference type="InterPro" id="IPR001192">
    <property type="entry name" value="PI-PLC_fam"/>
</dbReference>
<evidence type="ECO:0000313" key="3">
    <source>
        <dbReference type="EMBL" id="MED6259092.1"/>
    </source>
</evidence>
<reference evidence="3 4" key="1">
    <citation type="submission" date="2021-07" db="EMBL/GenBank/DDBJ databases">
        <authorList>
            <person name="Palmer J.M."/>
        </authorList>
    </citation>
    <scope>NUCLEOTIDE SEQUENCE [LARGE SCALE GENOMIC DNA]</scope>
    <source>
        <strain evidence="3 4">AT_MEX2019</strain>
        <tissue evidence="3">Muscle</tissue>
    </source>
</reference>
<protein>
    <recommendedName>
        <fullName evidence="2">PI-PLC Y-box domain-containing protein</fullName>
    </recommendedName>
</protein>
<dbReference type="Proteomes" id="UP001345963">
    <property type="component" value="Unassembled WGS sequence"/>
</dbReference>
<dbReference type="Gene3D" id="3.20.20.190">
    <property type="entry name" value="Phosphatidylinositol (PI) phosphodiesterase"/>
    <property type="match status" value="1"/>
</dbReference>
<feature type="domain" description="PI-PLC Y-box" evidence="2">
    <location>
        <begin position="29"/>
        <end position="111"/>
    </location>
</feature>
<name>A0ABU7C804_9TELE</name>
<dbReference type="InterPro" id="IPR017946">
    <property type="entry name" value="PLC-like_Pdiesterase_TIM-brl"/>
</dbReference>
<organism evidence="3 4">
    <name type="scientific">Ataeniobius toweri</name>
    <dbReference type="NCBI Taxonomy" id="208326"/>
    <lineage>
        <taxon>Eukaryota</taxon>
        <taxon>Metazoa</taxon>
        <taxon>Chordata</taxon>
        <taxon>Craniata</taxon>
        <taxon>Vertebrata</taxon>
        <taxon>Euteleostomi</taxon>
        <taxon>Actinopterygii</taxon>
        <taxon>Neopterygii</taxon>
        <taxon>Teleostei</taxon>
        <taxon>Neoteleostei</taxon>
        <taxon>Acanthomorphata</taxon>
        <taxon>Ovalentaria</taxon>
        <taxon>Atherinomorphae</taxon>
        <taxon>Cyprinodontiformes</taxon>
        <taxon>Goodeidae</taxon>
        <taxon>Ataeniobius</taxon>
    </lineage>
</organism>
<accession>A0ABU7C804</accession>
<proteinExistence type="predicted"/>
<evidence type="ECO:0000313" key="4">
    <source>
        <dbReference type="Proteomes" id="UP001345963"/>
    </source>
</evidence>
<evidence type="ECO:0000256" key="1">
    <source>
        <dbReference type="SAM" id="MobiDB-lite"/>
    </source>
</evidence>
<dbReference type="EMBL" id="JAHUTI010082172">
    <property type="protein sequence ID" value="MED6259092.1"/>
    <property type="molecule type" value="Genomic_DNA"/>
</dbReference>
<dbReference type="Pfam" id="PF00387">
    <property type="entry name" value="PI-PLC-Y"/>
    <property type="match status" value="1"/>
</dbReference>
<comment type="caution">
    <text evidence="3">The sequence shown here is derived from an EMBL/GenBank/DDBJ whole genome shotgun (WGS) entry which is preliminary data.</text>
</comment>
<feature type="region of interest" description="Disordered" evidence="1">
    <location>
        <begin position="1"/>
        <end position="23"/>
    </location>
</feature>
<dbReference type="SMART" id="SM00149">
    <property type="entry name" value="PLCYc"/>
    <property type="match status" value="1"/>
</dbReference>
<sequence>MTNEDMDSPCTEDPAAQTTNKKSKLSRELSDLVVYCKSVHFQSFEHARSQAKCYEMSSFSESKAKKLAKEAGTEFVQYNARQLCRTYPSGLRTDSSNYNPQDMWNVGCQIALPENTQRIRHVGPFVRYYTSQCHLLLYTPVSSATTTPSRHCSRKGRRSSDVTVGYIRTRKTLRHCFFSSWKPRHSYHATEARIILEKKLTSGFSLILLTGQTHEKLSELKACRDRKSSKSYFTNRRRGFNTQPKKNPRRFSKETEFSFFFFCSNRLLTVHHIFPFAKGFSFIEFVSCLTMGNASCVTSTEA</sequence>
<keyword evidence="4" id="KW-1185">Reference proteome</keyword>
<dbReference type="PANTHER" id="PTHR10336">
    <property type="entry name" value="PHOSPHOINOSITIDE-SPECIFIC PHOSPHOLIPASE C FAMILY PROTEIN"/>
    <property type="match status" value="1"/>
</dbReference>
<dbReference type="PANTHER" id="PTHR10336:SF31">
    <property type="entry name" value="1-PHOSPHATIDYLINOSITOL 4,5-BISPHOSPHATE PHOSPHODIESTERASE DELTA-4"/>
    <property type="match status" value="1"/>
</dbReference>
<dbReference type="SUPFAM" id="SSF51695">
    <property type="entry name" value="PLC-like phosphodiesterases"/>
    <property type="match status" value="1"/>
</dbReference>